<keyword evidence="6" id="KW-0862">Zinc</keyword>
<evidence type="ECO:0000313" key="9">
    <source>
        <dbReference type="EMBL" id="SCW01500.1"/>
    </source>
</evidence>
<evidence type="ECO:0000256" key="4">
    <source>
        <dbReference type="ARBA" id="ARBA00022989"/>
    </source>
</evidence>
<feature type="transmembrane region" description="Helical" evidence="8">
    <location>
        <begin position="180"/>
        <end position="200"/>
    </location>
</feature>
<evidence type="ECO:0000256" key="5">
    <source>
        <dbReference type="ARBA" id="ARBA00023136"/>
    </source>
</evidence>
<proteinExistence type="inferred from homology"/>
<dbReference type="EMBL" id="LT598488">
    <property type="protein sequence ID" value="SCW01500.1"/>
    <property type="molecule type" value="Genomic_DNA"/>
</dbReference>
<dbReference type="PANTHER" id="PTHR20855:SF52">
    <property type="entry name" value="ADIPONECTIN RECEPTOR PROTEIN"/>
    <property type="match status" value="1"/>
</dbReference>
<dbReference type="Pfam" id="PF03006">
    <property type="entry name" value="HlyIII"/>
    <property type="match status" value="1"/>
</dbReference>
<feature type="binding site" evidence="6">
    <location>
        <position position="283"/>
    </location>
    <ligand>
        <name>Zn(2+)</name>
        <dbReference type="ChEBI" id="CHEBI:29105"/>
    </ligand>
</feature>
<evidence type="ECO:0000256" key="8">
    <source>
        <dbReference type="SAM" id="Phobius"/>
    </source>
</evidence>
<dbReference type="GO" id="GO:0038023">
    <property type="term" value="F:signaling receptor activity"/>
    <property type="evidence" value="ECO:0007669"/>
    <property type="project" value="TreeGrafter"/>
</dbReference>
<evidence type="ECO:0000256" key="2">
    <source>
        <dbReference type="ARBA" id="ARBA00007018"/>
    </source>
</evidence>
<dbReference type="InterPro" id="IPR004254">
    <property type="entry name" value="AdipoR/HlyIII-related"/>
</dbReference>
<comment type="subcellular location">
    <subcellularLocation>
        <location evidence="1">Membrane</location>
        <topology evidence="1">Multi-pass membrane protein</topology>
    </subcellularLocation>
</comment>
<accession>A0A1G4MCK9</accession>
<evidence type="ECO:0000313" key="10">
    <source>
        <dbReference type="Proteomes" id="UP000190831"/>
    </source>
</evidence>
<keyword evidence="6" id="KW-0479">Metal-binding</keyword>
<feature type="transmembrane region" description="Helical" evidence="8">
    <location>
        <begin position="112"/>
        <end position="132"/>
    </location>
</feature>
<sequence>MAETKVQQRSQRRFKSDHKMRTEARTLLKDTKPKGRRKRLYSWEEIPEWQRDNEHILHGYVLETKSVSECLKSLLYLHNESVNIYTHLIPGICFLLVALFDKFAIKKFPSTGLIDYLMIDFFFLGGFTCLIMSSTFHCFKCHSLEIATLGNKLDYLGIVALIVSSMISILYYGFSDNNAFFYGFSGLTLAFGIACSVVSLKERFRSREWRAYRALLFVAFGLSAVLPVIAGIIFYGVRETWSRIQLKWVLLEGVLYILGALLYGIRFPERLAPGYFDIWGHSHQLFHVLVVIAALCHLTALLGSYERFHKALGTF</sequence>
<dbReference type="AlphaFoldDB" id="A0A1G4MCK9"/>
<feature type="transmembrane region" description="Helical" evidence="8">
    <location>
        <begin position="212"/>
        <end position="236"/>
    </location>
</feature>
<evidence type="ECO:0000256" key="7">
    <source>
        <dbReference type="SAM" id="MobiDB-lite"/>
    </source>
</evidence>
<dbReference type="GO" id="GO:0046872">
    <property type="term" value="F:metal ion binding"/>
    <property type="evidence" value="ECO:0007669"/>
    <property type="project" value="UniProtKB-KW"/>
</dbReference>
<dbReference type="OMA" id="IGNACDY"/>
<feature type="transmembrane region" description="Helical" evidence="8">
    <location>
        <begin position="248"/>
        <end position="265"/>
    </location>
</feature>
<evidence type="ECO:0000256" key="1">
    <source>
        <dbReference type="ARBA" id="ARBA00004141"/>
    </source>
</evidence>
<keyword evidence="5 8" id="KW-0472">Membrane</keyword>
<name>A0A1G4MCK9_LACFM</name>
<reference evidence="10" key="1">
    <citation type="submission" date="2016-03" db="EMBL/GenBank/DDBJ databases">
        <authorList>
            <person name="Devillers H."/>
        </authorList>
    </citation>
    <scope>NUCLEOTIDE SEQUENCE [LARGE SCALE GENOMIC DNA]</scope>
</reference>
<evidence type="ECO:0000256" key="3">
    <source>
        <dbReference type="ARBA" id="ARBA00022692"/>
    </source>
</evidence>
<protein>
    <submittedName>
        <fullName evidence="9">LAFE_0E01024g1_1</fullName>
    </submittedName>
</protein>
<keyword evidence="10" id="KW-1185">Reference proteome</keyword>
<dbReference type="STRING" id="4955.A0A1G4MCK9"/>
<dbReference type="Proteomes" id="UP000190831">
    <property type="component" value="Chromosome E"/>
</dbReference>
<dbReference type="GO" id="GO:0006882">
    <property type="term" value="P:intracellular zinc ion homeostasis"/>
    <property type="evidence" value="ECO:0007669"/>
    <property type="project" value="TreeGrafter"/>
</dbReference>
<feature type="transmembrane region" description="Helical" evidence="8">
    <location>
        <begin position="285"/>
        <end position="305"/>
    </location>
</feature>
<keyword evidence="4 8" id="KW-1133">Transmembrane helix</keyword>
<feature type="transmembrane region" description="Helical" evidence="8">
    <location>
        <begin position="82"/>
        <end position="100"/>
    </location>
</feature>
<organism evidence="9 10">
    <name type="scientific">Lachancea fermentati</name>
    <name type="common">Zygosaccharomyces fermentati</name>
    <dbReference type="NCBI Taxonomy" id="4955"/>
    <lineage>
        <taxon>Eukaryota</taxon>
        <taxon>Fungi</taxon>
        <taxon>Dikarya</taxon>
        <taxon>Ascomycota</taxon>
        <taxon>Saccharomycotina</taxon>
        <taxon>Saccharomycetes</taxon>
        <taxon>Saccharomycetales</taxon>
        <taxon>Saccharomycetaceae</taxon>
        <taxon>Lachancea</taxon>
    </lineage>
</organism>
<keyword evidence="3 8" id="KW-0812">Transmembrane</keyword>
<dbReference type="GO" id="GO:0016020">
    <property type="term" value="C:membrane"/>
    <property type="evidence" value="ECO:0007669"/>
    <property type="project" value="UniProtKB-SubCell"/>
</dbReference>
<dbReference type="PANTHER" id="PTHR20855">
    <property type="entry name" value="ADIPOR/PROGESTIN RECEPTOR-RELATED"/>
    <property type="match status" value="1"/>
</dbReference>
<feature type="transmembrane region" description="Helical" evidence="8">
    <location>
        <begin position="153"/>
        <end position="174"/>
    </location>
</feature>
<feature type="compositionally biased region" description="Basic and acidic residues" evidence="7">
    <location>
        <begin position="17"/>
        <end position="28"/>
    </location>
</feature>
<dbReference type="OrthoDB" id="529367at2759"/>
<comment type="similarity">
    <text evidence="2">Belongs to the ADIPOR family.</text>
</comment>
<feature type="binding site" evidence="6">
    <location>
        <position position="287"/>
    </location>
    <ligand>
        <name>Zn(2+)</name>
        <dbReference type="ChEBI" id="CHEBI:29105"/>
    </ligand>
</feature>
<evidence type="ECO:0000256" key="6">
    <source>
        <dbReference type="PIRSR" id="PIRSR604254-1"/>
    </source>
</evidence>
<feature type="region of interest" description="Disordered" evidence="7">
    <location>
        <begin position="1"/>
        <end position="28"/>
    </location>
</feature>
<gene>
    <name evidence="9" type="ORF">LAFE_0E01024G</name>
</gene>
<feature type="binding site" evidence="6">
    <location>
        <position position="137"/>
    </location>
    <ligand>
        <name>Zn(2+)</name>
        <dbReference type="ChEBI" id="CHEBI:29105"/>
    </ligand>
</feature>